<dbReference type="Pfam" id="PF14288">
    <property type="entry name" value="FKS1_dom1"/>
    <property type="match status" value="1"/>
</dbReference>
<dbReference type="Pfam" id="PF02364">
    <property type="entry name" value="Glucan_synthase"/>
    <property type="match status" value="1"/>
</dbReference>
<dbReference type="GO" id="GO:0000148">
    <property type="term" value="C:1,3-beta-D-glucan synthase complex"/>
    <property type="evidence" value="ECO:0007669"/>
    <property type="project" value="InterPro"/>
</dbReference>
<dbReference type="InParanoid" id="A0A1X2HXS1"/>
<protein>
    <recommendedName>
        <fullName evidence="3">1,3-beta-glucan synthase</fullName>
        <ecNumber evidence="3">2.4.1.34</ecNumber>
    </recommendedName>
</protein>
<organism evidence="14 15">
    <name type="scientific">Syncephalastrum racemosum</name>
    <name type="common">Filamentous fungus</name>
    <dbReference type="NCBI Taxonomy" id="13706"/>
    <lineage>
        <taxon>Eukaryota</taxon>
        <taxon>Fungi</taxon>
        <taxon>Fungi incertae sedis</taxon>
        <taxon>Mucoromycota</taxon>
        <taxon>Mucoromycotina</taxon>
        <taxon>Mucoromycetes</taxon>
        <taxon>Mucorales</taxon>
        <taxon>Syncephalastraceae</taxon>
        <taxon>Syncephalastrum</taxon>
    </lineage>
</organism>
<keyword evidence="10" id="KW-0175">Coiled coil</keyword>
<dbReference type="OMA" id="TVSMQRY"/>
<comment type="catalytic activity">
    <reaction evidence="9">
        <text>[(1-&gt;3)-beta-D-glucosyl](n) + UDP-alpha-D-glucose = [(1-&gt;3)-beta-D-glucosyl](n+1) + UDP + H(+)</text>
        <dbReference type="Rhea" id="RHEA:21476"/>
        <dbReference type="Rhea" id="RHEA-COMP:11146"/>
        <dbReference type="Rhea" id="RHEA-COMP:14303"/>
        <dbReference type="ChEBI" id="CHEBI:15378"/>
        <dbReference type="ChEBI" id="CHEBI:37671"/>
        <dbReference type="ChEBI" id="CHEBI:58223"/>
        <dbReference type="ChEBI" id="CHEBI:58885"/>
        <dbReference type="EC" id="2.4.1.34"/>
    </reaction>
</comment>
<proteinExistence type="inferred from homology"/>
<feature type="transmembrane region" description="Helical" evidence="12">
    <location>
        <begin position="1532"/>
        <end position="1550"/>
    </location>
</feature>
<evidence type="ECO:0000256" key="9">
    <source>
        <dbReference type="ARBA" id="ARBA00047777"/>
    </source>
</evidence>
<dbReference type="Pfam" id="PF23605">
    <property type="entry name" value="FKS1_dom2"/>
    <property type="match status" value="1"/>
</dbReference>
<sequence>MRHLLDSKKFKPKVSDSASLHEKQSSSQPRNTLVSFEGPYPSWGPEDKLPCTAADIEQLFQTIGRKFGFQRDNILNMYDHLMMMLDSRASRLSPQQALDMLHADYIGGEEANYRRWYFAAQMDTVDLDEAAKAANEELDDEVKSLERSEERWLMKMRKLTNEEKVRDLAIYLMLWGEAAVTRYTPETLCFLFKLASDYYQHGDCPDVVEGKYLDEIVTPLYNFFRDEVYERIDGRLVKREKDHDQVINYDDVNQFFWYPTCLSKAVFKDDRKRSLADVLPHERFHALKDVDWKKSFRKTYKEKRTWMHASINFSRVWIIHIVSFWYYISANAPTLYLDERKEIADQEGSVQWSIVALGGAIAAFLLIVGSFAEYSYLPVSWGNARVITRRIFYLFLLLITNAAPTVYCVFIDRRSTISKLVAVIQLLISIATTLFLSITPTSQLFMRKKNITRTQLTIQRFTANFPPLKRIDRIMSICLWICVFTCKLLESYFFLALSFKDPLKVMSQMHIENCKDAIIGSSLCKSMPEVTLGLMFFMDLLLYFLDTYLWYIIWNTIFSVARSFYLGISIWSPWRNIFARLPKRIQVKLVASSDLNIKSKPRYLVSLIWNAIVTTMFREHLINVEHLNRLLFTQDFNAPLDSSQGLKSPTFFVSQEDTAFKAEYYPQCSEAERRIHFFAQSLTTPMPQPKPVECMPTFTVLTPHYGEKILLSLREIIREEDQHTRITLLEYMKQLHAAEWENFVKDTKLIVSDTEIKEDEADDVPTISSTDASKLLVNSAVDDLPYYCIGFKSAKPEYTLRTRIWASLRAQTLYRTVSGFMNYRRAIKLLYQVENPDTVSSYGKDVERLEADLDNLVQRKFRFLVAMQRYAKFNAQEAEDCEFLFSAYPGLEVAYIEEVPPKEEGGAIQYFSALIDGRCELMENGKRKPRYRIRLPGNPILGDGKSDNQNHALIFYRGEFLQLIDANQDNYLEECLKIRNILGEFENLDPTDISPYAPGYKHKPASPVAIVGAREYIFSENVGVLGDVAAGKEQTFGTLTQRIMAKIGGKLHYGHPDFLNAIFMTTRGGVSKAQKGLHLNEDIYAGMNAFTRGGRIKHTEYFQCGKGRDLGFGSILNFTTKIGTGMGEQMLSREYYYIGTQLPLDRFLTFYYAHPGFHINNIFIMLSVQMFMLVLLFIGSMGATLSICEFNADAPPDAPLTPEGCYNLVPIFEWVKRCILSIFVVFFVSFLPLFLQELTERGFWRSITRLGRHFVSLSPLFEIFVTQIYMNSVLENLVYGGAQYIATGRGFATSRIPFSVLYSRFADSSIYAGARCFLIMLFASMAIWLPHLVYFWFTVIALVISPFIFNPNQFALADFLVDYREYLRWMSRGNSRTHKNSWINHSRQTRSRITGYKRHQKLKPDASIVMTGDLPRARMGAIFFSEVLFPLIYALLCLVPYLFVKSFDPDDKTQANHGHSGLIRIGAIALAPILLNAGALAMFFGVSVFLGSLLSLCCHKFGSVMAAMAHAWSVINLVLIFEGLMLLEEWRLSTIILGTVAMIAIQRFVLRLLTVMFLTREFKHDEANRGWWTGKWYGRGVTLSQPAREYLCKIVEMSEFASDFVLGHAILFVLSIFCLIPYANTAHSLMLFWLRPSKQIRPPIWTIKQKKARRRIAITYGILFVCMFILFSGLVAGPLLVGGSLKFINPRKLPI</sequence>
<evidence type="ECO:0000256" key="12">
    <source>
        <dbReference type="SAM" id="Phobius"/>
    </source>
</evidence>
<feature type="transmembrane region" description="Helical" evidence="12">
    <location>
        <begin position="527"/>
        <end position="545"/>
    </location>
</feature>
<feature type="region of interest" description="Disordered" evidence="11">
    <location>
        <begin position="1"/>
        <end position="39"/>
    </location>
</feature>
<keyword evidence="6 12" id="KW-0812">Transmembrane</keyword>
<dbReference type="PANTHER" id="PTHR12741:SF48">
    <property type="entry name" value="1,3-BETA-GLUCAN SYNTHASE COMPONENT FKS1-RELATED"/>
    <property type="match status" value="1"/>
</dbReference>
<dbReference type="GO" id="GO:0051278">
    <property type="term" value="P:fungal-type cell wall polysaccharide biosynthetic process"/>
    <property type="evidence" value="ECO:0007669"/>
    <property type="project" value="TreeGrafter"/>
</dbReference>
<reference evidence="14 15" key="1">
    <citation type="submission" date="2016-07" db="EMBL/GenBank/DDBJ databases">
        <title>Pervasive Adenine N6-methylation of Active Genes in Fungi.</title>
        <authorList>
            <consortium name="DOE Joint Genome Institute"/>
            <person name="Mondo S.J."/>
            <person name="Dannebaum R.O."/>
            <person name="Kuo R.C."/>
            <person name="Labutti K."/>
            <person name="Haridas S."/>
            <person name="Kuo A."/>
            <person name="Salamov A."/>
            <person name="Ahrendt S.R."/>
            <person name="Lipzen A."/>
            <person name="Sullivan W."/>
            <person name="Andreopoulos W.B."/>
            <person name="Clum A."/>
            <person name="Lindquist E."/>
            <person name="Daum C."/>
            <person name="Ramamoorthy G.K."/>
            <person name="Gryganskyi A."/>
            <person name="Culley D."/>
            <person name="Magnuson J.K."/>
            <person name="James T.Y."/>
            <person name="O'Malley M.A."/>
            <person name="Stajich J.E."/>
            <person name="Spatafora J.W."/>
            <person name="Visel A."/>
            <person name="Grigoriev I.V."/>
        </authorList>
    </citation>
    <scope>NUCLEOTIDE SEQUENCE [LARGE SCALE GENOMIC DNA]</scope>
    <source>
        <strain evidence="14 15">NRRL 2496</strain>
    </source>
</reference>
<feature type="domain" description="1,3-beta-glucan synthase component FKS1-like" evidence="13">
    <location>
        <begin position="162"/>
        <end position="270"/>
    </location>
</feature>
<dbReference type="GO" id="GO:0006075">
    <property type="term" value="P:(1-&gt;3)-beta-D-glucan biosynthetic process"/>
    <property type="evidence" value="ECO:0007669"/>
    <property type="project" value="InterPro"/>
</dbReference>
<dbReference type="InterPro" id="IPR003440">
    <property type="entry name" value="Glyco_trans_48_dom"/>
</dbReference>
<evidence type="ECO:0000256" key="7">
    <source>
        <dbReference type="ARBA" id="ARBA00022989"/>
    </source>
</evidence>
<evidence type="ECO:0000256" key="2">
    <source>
        <dbReference type="ARBA" id="ARBA00009040"/>
    </source>
</evidence>
<feature type="transmembrane region" description="Helical" evidence="12">
    <location>
        <begin position="1421"/>
        <end position="1444"/>
    </location>
</feature>
<keyword evidence="8 12" id="KW-0472">Membrane</keyword>
<evidence type="ECO:0000313" key="14">
    <source>
        <dbReference type="EMBL" id="ORZ03898.1"/>
    </source>
</evidence>
<feature type="transmembrane region" description="Helical" evidence="12">
    <location>
        <begin position="1609"/>
        <end position="1634"/>
    </location>
</feature>
<evidence type="ECO:0000256" key="11">
    <source>
        <dbReference type="SAM" id="MobiDB-lite"/>
    </source>
</evidence>
<dbReference type="PANTHER" id="PTHR12741">
    <property type="entry name" value="LYST-INTERACTING PROTEIN LIP5 DOPAMINE RESPONSIVE PROTEIN DRG-1"/>
    <property type="match status" value="1"/>
</dbReference>
<evidence type="ECO:0000256" key="10">
    <source>
        <dbReference type="SAM" id="Coils"/>
    </source>
</evidence>
<feature type="coiled-coil region" evidence="10">
    <location>
        <begin position="128"/>
        <end position="162"/>
    </location>
</feature>
<evidence type="ECO:0000256" key="6">
    <source>
        <dbReference type="ARBA" id="ARBA00022692"/>
    </source>
</evidence>
<feature type="transmembrane region" description="Helical" evidence="12">
    <location>
        <begin position="1162"/>
        <end position="1187"/>
    </location>
</feature>
<dbReference type="STRING" id="13706.A0A1X2HXS1"/>
<keyword evidence="7 12" id="KW-1133">Transmembrane helix</keyword>
<evidence type="ECO:0000256" key="1">
    <source>
        <dbReference type="ARBA" id="ARBA00004141"/>
    </source>
</evidence>
<accession>A0A1X2HXS1</accession>
<feature type="transmembrane region" description="Helical" evidence="12">
    <location>
        <begin position="391"/>
        <end position="410"/>
    </location>
</feature>
<evidence type="ECO:0000256" key="4">
    <source>
        <dbReference type="ARBA" id="ARBA00022676"/>
    </source>
</evidence>
<feature type="transmembrane region" description="Helical" evidence="12">
    <location>
        <begin position="1333"/>
        <end position="1349"/>
    </location>
</feature>
<dbReference type="GO" id="GO:0005886">
    <property type="term" value="C:plasma membrane"/>
    <property type="evidence" value="ECO:0007669"/>
    <property type="project" value="TreeGrafter"/>
</dbReference>
<dbReference type="EMBL" id="MCGN01000001">
    <property type="protein sequence ID" value="ORZ03898.1"/>
    <property type="molecule type" value="Genomic_DNA"/>
</dbReference>
<dbReference type="InterPro" id="IPR056261">
    <property type="entry name" value="FKS1-like_dom2"/>
</dbReference>
<comment type="similarity">
    <text evidence="2">Belongs to the glycosyltransferase 48 family.</text>
</comment>
<keyword evidence="15" id="KW-1185">Reference proteome</keyword>
<evidence type="ECO:0000259" key="13">
    <source>
        <dbReference type="SMART" id="SM01205"/>
    </source>
</evidence>
<dbReference type="GO" id="GO:0003843">
    <property type="term" value="F:1,3-beta-D-glucan synthase activity"/>
    <property type="evidence" value="ECO:0007669"/>
    <property type="project" value="UniProtKB-EC"/>
</dbReference>
<feature type="transmembrane region" description="Helical" evidence="12">
    <location>
        <begin position="474"/>
        <end position="499"/>
    </location>
</feature>
<feature type="transmembrane region" description="Helical" evidence="12">
    <location>
        <begin position="1655"/>
        <end position="1681"/>
    </location>
</feature>
<feature type="transmembrane region" description="Helical" evidence="12">
    <location>
        <begin position="1501"/>
        <end position="1520"/>
    </location>
</feature>
<dbReference type="SMART" id="SM01205">
    <property type="entry name" value="FKS1_dom1"/>
    <property type="match status" value="1"/>
</dbReference>
<feature type="transmembrane region" description="Helical" evidence="12">
    <location>
        <begin position="317"/>
        <end position="337"/>
    </location>
</feature>
<feature type="transmembrane region" description="Helical" evidence="12">
    <location>
        <begin position="1219"/>
        <end position="1238"/>
    </location>
</feature>
<feature type="transmembrane region" description="Helical" evidence="12">
    <location>
        <begin position="417"/>
        <end position="438"/>
    </location>
</feature>
<feature type="compositionally biased region" description="Polar residues" evidence="11">
    <location>
        <begin position="25"/>
        <end position="34"/>
    </location>
</feature>
<evidence type="ECO:0000256" key="8">
    <source>
        <dbReference type="ARBA" id="ARBA00023136"/>
    </source>
</evidence>
<evidence type="ECO:0000256" key="5">
    <source>
        <dbReference type="ARBA" id="ARBA00022679"/>
    </source>
</evidence>
<keyword evidence="4" id="KW-0328">Glycosyltransferase</keyword>
<feature type="transmembrane region" description="Helical" evidence="12">
    <location>
        <begin position="349"/>
        <end position="371"/>
    </location>
</feature>
<keyword evidence="5" id="KW-0808">Transferase</keyword>
<dbReference type="EC" id="2.4.1.34" evidence="3"/>
<comment type="caution">
    <text evidence="14">The sequence shown here is derived from an EMBL/GenBank/DDBJ whole genome shotgun (WGS) entry which is preliminary data.</text>
</comment>
<name>A0A1X2HXS1_SYNRA</name>
<dbReference type="InterPro" id="IPR026899">
    <property type="entry name" value="FKS1-like_dom1"/>
</dbReference>
<evidence type="ECO:0000313" key="15">
    <source>
        <dbReference type="Proteomes" id="UP000242180"/>
    </source>
</evidence>
<gene>
    <name evidence="14" type="ORF">BCR43DRAFT_467705</name>
</gene>
<dbReference type="Proteomes" id="UP000242180">
    <property type="component" value="Unassembled WGS sequence"/>
</dbReference>
<comment type="subcellular location">
    <subcellularLocation>
        <location evidence="1">Membrane</location>
        <topology evidence="1">Multi-pass membrane protein</topology>
    </subcellularLocation>
</comment>
<dbReference type="OrthoDB" id="1880850at2759"/>
<dbReference type="FunCoup" id="A0A1X2HXS1">
    <property type="interactions" value="231"/>
</dbReference>
<evidence type="ECO:0000256" key="3">
    <source>
        <dbReference type="ARBA" id="ARBA00012589"/>
    </source>
</evidence>
<feature type="transmembrane region" description="Helical" evidence="12">
    <location>
        <begin position="1465"/>
        <end position="1489"/>
    </location>
</feature>